<feature type="region of interest" description="Disordered" evidence="1">
    <location>
        <begin position="119"/>
        <end position="157"/>
    </location>
</feature>
<evidence type="ECO:0000313" key="2">
    <source>
        <dbReference type="EMBL" id="AAT38030.1"/>
    </source>
</evidence>
<reference evidence="3" key="2">
    <citation type="journal article" date="2008" name="Nucleic Acids Res.">
        <title>The rice annotation project database (RAP-DB): 2008 update.</title>
        <authorList>
            <consortium name="The rice annotation project (RAP)"/>
        </authorList>
    </citation>
    <scope>GENOME REANNOTATION</scope>
    <source>
        <strain evidence="3">cv. Nipponbare</strain>
    </source>
</reference>
<gene>
    <name evidence="2" type="primary">OJ1657_H11.4</name>
</gene>
<feature type="region of interest" description="Disordered" evidence="1">
    <location>
        <begin position="175"/>
        <end position="216"/>
    </location>
</feature>
<accession>Q6L551</accession>
<protein>
    <submittedName>
        <fullName evidence="2">Uncharacterized protein</fullName>
    </submittedName>
</protein>
<evidence type="ECO:0000256" key="1">
    <source>
        <dbReference type="SAM" id="MobiDB-lite"/>
    </source>
</evidence>
<organism evidence="2 3">
    <name type="scientific">Oryza sativa subsp. japonica</name>
    <name type="common">Rice</name>
    <dbReference type="NCBI Taxonomy" id="39947"/>
    <lineage>
        <taxon>Eukaryota</taxon>
        <taxon>Viridiplantae</taxon>
        <taxon>Streptophyta</taxon>
        <taxon>Embryophyta</taxon>
        <taxon>Tracheophyta</taxon>
        <taxon>Spermatophyta</taxon>
        <taxon>Magnoliopsida</taxon>
        <taxon>Liliopsida</taxon>
        <taxon>Poales</taxon>
        <taxon>Poaceae</taxon>
        <taxon>BOP clade</taxon>
        <taxon>Oryzoideae</taxon>
        <taxon>Oryzeae</taxon>
        <taxon>Oryzinae</taxon>
        <taxon>Oryza</taxon>
        <taxon>Oryza sativa</taxon>
    </lineage>
</organism>
<dbReference type="AlphaFoldDB" id="Q6L551"/>
<feature type="region of interest" description="Disordered" evidence="1">
    <location>
        <begin position="38"/>
        <end position="68"/>
    </location>
</feature>
<feature type="compositionally biased region" description="Basic and acidic residues" evidence="1">
    <location>
        <begin position="130"/>
        <end position="153"/>
    </location>
</feature>
<dbReference type="Proteomes" id="UP000000763">
    <property type="component" value="Chromosome 5"/>
</dbReference>
<sequence>MASPAAAAISSRWRPLCLDGGGSLAPGAVTAALTVHPGPTASIQTWPERGEERERSEDEGREVNRVETGRERKKIRGLGMTCGAHVPHVSLFFLPLSFPFPFHGRRACAGGGDGEVGHGEVGAAGGGGAERSRRSAGRERRRASAAEDGRRGGGDGCDAAPVMAATGNAVGCVARKEGTRRDKQAAGTSSSPPPGGRLVATTASGSRMGGGTSARWRRLRRGAWRPTAGERSWAQQAKMGGRLIPAAAAHARGEREARAEGDVLGGGGGEAGIPTRDIPVDLVGAKLLPHQPRTPVARRPSPVDVEHQVHLRLARPAAERLRRLRISDGTPHT</sequence>
<evidence type="ECO:0000313" key="3">
    <source>
        <dbReference type="Proteomes" id="UP000000763"/>
    </source>
</evidence>
<feature type="compositionally biased region" description="Gly residues" evidence="1">
    <location>
        <begin position="119"/>
        <end position="129"/>
    </location>
</feature>
<feature type="compositionally biased region" description="Basic and acidic residues" evidence="1">
    <location>
        <begin position="48"/>
        <end position="68"/>
    </location>
</feature>
<proteinExistence type="predicted"/>
<feature type="compositionally biased region" description="Basic and acidic residues" evidence="1">
    <location>
        <begin position="175"/>
        <end position="184"/>
    </location>
</feature>
<name>Q6L551_ORYSJ</name>
<reference evidence="3" key="1">
    <citation type="journal article" date="2005" name="Nature">
        <title>The map-based sequence of the rice genome.</title>
        <authorList>
            <consortium name="International rice genome sequencing project (IRGSP)"/>
            <person name="Matsumoto T."/>
            <person name="Wu J."/>
            <person name="Kanamori H."/>
            <person name="Katayose Y."/>
            <person name="Fujisawa M."/>
            <person name="Namiki N."/>
            <person name="Mizuno H."/>
            <person name="Yamamoto K."/>
            <person name="Antonio B.A."/>
            <person name="Baba T."/>
            <person name="Sakata K."/>
            <person name="Nagamura Y."/>
            <person name="Aoki H."/>
            <person name="Arikawa K."/>
            <person name="Arita K."/>
            <person name="Bito T."/>
            <person name="Chiden Y."/>
            <person name="Fujitsuka N."/>
            <person name="Fukunaka R."/>
            <person name="Hamada M."/>
            <person name="Harada C."/>
            <person name="Hayashi A."/>
            <person name="Hijishita S."/>
            <person name="Honda M."/>
            <person name="Hosokawa S."/>
            <person name="Ichikawa Y."/>
            <person name="Idonuma A."/>
            <person name="Iijima M."/>
            <person name="Ikeda M."/>
            <person name="Ikeno M."/>
            <person name="Ito K."/>
            <person name="Ito S."/>
            <person name="Ito T."/>
            <person name="Ito Y."/>
            <person name="Ito Y."/>
            <person name="Iwabuchi A."/>
            <person name="Kamiya K."/>
            <person name="Karasawa W."/>
            <person name="Kurita K."/>
            <person name="Katagiri S."/>
            <person name="Kikuta A."/>
            <person name="Kobayashi H."/>
            <person name="Kobayashi N."/>
            <person name="Machita K."/>
            <person name="Maehara T."/>
            <person name="Masukawa M."/>
            <person name="Mizubayashi T."/>
            <person name="Mukai Y."/>
            <person name="Nagasaki H."/>
            <person name="Nagata Y."/>
            <person name="Naito S."/>
            <person name="Nakashima M."/>
            <person name="Nakama Y."/>
            <person name="Nakamichi Y."/>
            <person name="Nakamura M."/>
            <person name="Meguro A."/>
            <person name="Negishi M."/>
            <person name="Ohta I."/>
            <person name="Ohta T."/>
            <person name="Okamoto M."/>
            <person name="Ono N."/>
            <person name="Saji S."/>
            <person name="Sakaguchi M."/>
            <person name="Sakai K."/>
            <person name="Shibata M."/>
            <person name="Shimokawa T."/>
            <person name="Song J."/>
            <person name="Takazaki Y."/>
            <person name="Terasawa K."/>
            <person name="Tsugane M."/>
            <person name="Tsuji K."/>
            <person name="Ueda S."/>
            <person name="Waki K."/>
            <person name="Yamagata H."/>
            <person name="Yamamoto M."/>
            <person name="Yamamoto S."/>
            <person name="Yamane H."/>
            <person name="Yoshiki S."/>
            <person name="Yoshihara R."/>
            <person name="Yukawa K."/>
            <person name="Zhong H."/>
            <person name="Yano M."/>
            <person name="Yuan Q."/>
            <person name="Ouyang S."/>
            <person name="Liu J."/>
            <person name="Jones K.M."/>
            <person name="Gansberger K."/>
            <person name="Moffat K."/>
            <person name="Hill J."/>
            <person name="Bera J."/>
            <person name="Fadrosh D."/>
            <person name="Jin S."/>
            <person name="Johri S."/>
            <person name="Kim M."/>
            <person name="Overton L."/>
            <person name="Reardon M."/>
            <person name="Tsitrin T."/>
            <person name="Vuong H."/>
            <person name="Weaver B."/>
            <person name="Ciecko A."/>
            <person name="Tallon L."/>
            <person name="Jackson J."/>
            <person name="Pai G."/>
            <person name="Aken S.V."/>
            <person name="Utterback T."/>
            <person name="Reidmuller S."/>
            <person name="Feldblyum T."/>
            <person name="Hsiao J."/>
            <person name="Zismann V."/>
            <person name="Iobst S."/>
            <person name="de Vazeille A.R."/>
            <person name="Buell C.R."/>
            <person name="Ying K."/>
            <person name="Li Y."/>
            <person name="Lu T."/>
            <person name="Huang Y."/>
            <person name="Zhao Q."/>
            <person name="Feng Q."/>
            <person name="Zhang L."/>
            <person name="Zhu J."/>
            <person name="Weng Q."/>
            <person name="Mu J."/>
            <person name="Lu Y."/>
            <person name="Fan D."/>
            <person name="Liu Y."/>
            <person name="Guan J."/>
            <person name="Zhang Y."/>
            <person name="Yu S."/>
            <person name="Liu X."/>
            <person name="Zhang Y."/>
            <person name="Hong G."/>
            <person name="Han B."/>
            <person name="Choisne N."/>
            <person name="Demange N."/>
            <person name="Orjeda G."/>
            <person name="Samain S."/>
            <person name="Cattolico L."/>
            <person name="Pelletier E."/>
            <person name="Couloux A."/>
            <person name="Segurens B."/>
            <person name="Wincker P."/>
            <person name="D'Hont A."/>
            <person name="Scarpelli C."/>
            <person name="Weissenbach J."/>
            <person name="Salanoubat M."/>
            <person name="Quetier F."/>
            <person name="Yu Y."/>
            <person name="Kim H.R."/>
            <person name="Rambo T."/>
            <person name="Currie J."/>
            <person name="Collura K."/>
            <person name="Luo M."/>
            <person name="Yang T."/>
            <person name="Ammiraju J.S.S."/>
            <person name="Engler F."/>
            <person name="Soderlund C."/>
            <person name="Wing R.A."/>
            <person name="Palmer L.E."/>
            <person name="de la Bastide M."/>
            <person name="Spiegel L."/>
            <person name="Nascimento L."/>
            <person name="Zutavern T."/>
            <person name="O'Shaughnessy A."/>
            <person name="Dike S."/>
            <person name="Dedhia N."/>
            <person name="Preston R."/>
            <person name="Balija V."/>
            <person name="McCombie W.R."/>
            <person name="Chow T."/>
            <person name="Chen H."/>
            <person name="Chung M."/>
            <person name="Chen C."/>
            <person name="Shaw J."/>
            <person name="Wu H."/>
            <person name="Hsiao K."/>
            <person name="Chao Y."/>
            <person name="Chu M."/>
            <person name="Cheng C."/>
            <person name="Hour A."/>
            <person name="Lee P."/>
            <person name="Lin S."/>
            <person name="Lin Y."/>
            <person name="Liou J."/>
            <person name="Liu S."/>
            <person name="Hsing Y."/>
            <person name="Raghuvanshi S."/>
            <person name="Mohanty A."/>
            <person name="Bharti A.K."/>
            <person name="Gaur A."/>
            <person name="Gupta V."/>
            <person name="Kumar D."/>
            <person name="Ravi V."/>
            <person name="Vij S."/>
            <person name="Kapur A."/>
            <person name="Khurana P."/>
            <person name="Khurana P."/>
            <person name="Khurana J.P."/>
            <person name="Tyagi A.K."/>
            <person name="Gaikwad K."/>
            <person name="Singh A."/>
            <person name="Dalal V."/>
            <person name="Srivastava S."/>
            <person name="Dixit A."/>
            <person name="Pal A.K."/>
            <person name="Ghazi I.A."/>
            <person name="Yadav M."/>
            <person name="Pandit A."/>
            <person name="Bhargava A."/>
            <person name="Sureshbabu K."/>
            <person name="Batra K."/>
            <person name="Sharma T.R."/>
            <person name="Mohapatra T."/>
            <person name="Singh N.K."/>
            <person name="Messing J."/>
            <person name="Nelson A.B."/>
            <person name="Fuks G."/>
            <person name="Kavchok S."/>
            <person name="Keizer G."/>
            <person name="Linton E."/>
            <person name="Llaca V."/>
            <person name="Song R."/>
            <person name="Tanyolac B."/>
            <person name="Young S."/>
            <person name="Ho-Il K."/>
            <person name="Hahn J.H."/>
            <person name="Sangsakoo G."/>
            <person name="Vanavichit A."/>
            <person name="de Mattos Luiz.A.T."/>
            <person name="Zimmer P.D."/>
            <person name="Malone G."/>
            <person name="Dellagostin O."/>
            <person name="de Oliveira A.C."/>
            <person name="Bevan M."/>
            <person name="Bancroft I."/>
            <person name="Minx P."/>
            <person name="Cordum H."/>
            <person name="Wilson R."/>
            <person name="Cheng Z."/>
            <person name="Jin W."/>
            <person name="Jiang J."/>
            <person name="Leong S.A."/>
            <person name="Iwama H."/>
            <person name="Gojobori T."/>
            <person name="Itoh T."/>
            <person name="Niimura Y."/>
            <person name="Fujii Y."/>
            <person name="Habara T."/>
            <person name="Sakai H."/>
            <person name="Sato Y."/>
            <person name="Wilson G."/>
            <person name="Kumar K."/>
            <person name="McCouch S."/>
            <person name="Juretic N."/>
            <person name="Hoen D."/>
            <person name="Wright S."/>
            <person name="Bruskiewich R."/>
            <person name="Bureau T."/>
            <person name="Miyao A."/>
            <person name="Hirochika H."/>
            <person name="Nishikawa T."/>
            <person name="Kadowaki K."/>
            <person name="Sugiura M."/>
            <person name="Burr B."/>
            <person name="Sasaki T."/>
        </authorList>
    </citation>
    <scope>NUCLEOTIDE SEQUENCE [LARGE SCALE GENOMIC DNA]</scope>
    <source>
        <strain evidence="3">cv. Nipponbare</strain>
    </source>
</reference>
<dbReference type="EMBL" id="AC105319">
    <property type="protein sequence ID" value="AAT38030.1"/>
    <property type="molecule type" value="Genomic_DNA"/>
</dbReference>